<reference evidence="2 4" key="1">
    <citation type="submission" date="2020-01" db="EMBL/GenBank/DDBJ databases">
        <authorList>
            <consortium name="DOE Joint Genome Institute"/>
            <person name="Haridas S."/>
            <person name="Albert R."/>
            <person name="Binder M."/>
            <person name="Bloem J."/>
            <person name="Labutti K."/>
            <person name="Salamov A."/>
            <person name="Andreopoulos B."/>
            <person name="Baker S.E."/>
            <person name="Barry K."/>
            <person name="Bills G."/>
            <person name="Bluhm B.H."/>
            <person name="Cannon C."/>
            <person name="Castanera R."/>
            <person name="Culley D.E."/>
            <person name="Daum C."/>
            <person name="Ezra D."/>
            <person name="Gonzalez J.B."/>
            <person name="Henrissat B."/>
            <person name="Kuo A."/>
            <person name="Liang C."/>
            <person name="Lipzen A."/>
            <person name="Lutzoni F."/>
            <person name="Magnuson J."/>
            <person name="Mondo S."/>
            <person name="Nolan M."/>
            <person name="Ohm R."/>
            <person name="Pangilinan J."/>
            <person name="Park H.-J."/>
            <person name="Ramirez L."/>
            <person name="Alfaro M."/>
            <person name="Sun H."/>
            <person name="Tritt A."/>
            <person name="Yoshinaga Y."/>
            <person name="Zwiers L.-H."/>
            <person name="Turgeon B.G."/>
            <person name="Goodwin S.B."/>
            <person name="Spatafora J.W."/>
            <person name="Crous P.W."/>
            <person name="Grigoriev I.V."/>
        </authorList>
    </citation>
    <scope>NUCLEOTIDE SEQUENCE</scope>
    <source>
        <strain evidence="2 4">CBS 781.70</strain>
    </source>
</reference>
<reference evidence="4" key="3">
    <citation type="submission" date="2025-04" db="UniProtKB">
        <authorList>
            <consortium name="RefSeq"/>
        </authorList>
    </citation>
    <scope>IDENTIFICATION</scope>
    <source>
        <strain evidence="4">CBS 781.70</strain>
    </source>
</reference>
<feature type="region of interest" description="Disordered" evidence="1">
    <location>
        <begin position="174"/>
        <end position="229"/>
    </location>
</feature>
<evidence type="ECO:0000256" key="1">
    <source>
        <dbReference type="SAM" id="MobiDB-lite"/>
    </source>
</evidence>
<evidence type="ECO:0000313" key="4">
    <source>
        <dbReference type="RefSeq" id="XP_033539236.1"/>
    </source>
</evidence>
<dbReference type="Proteomes" id="UP000504638">
    <property type="component" value="Unplaced"/>
</dbReference>
<proteinExistence type="predicted"/>
<feature type="region of interest" description="Disordered" evidence="1">
    <location>
        <begin position="247"/>
        <end position="340"/>
    </location>
</feature>
<accession>A0A6G1GHN1</accession>
<keyword evidence="3" id="KW-1185">Reference proteome</keyword>
<dbReference type="OrthoDB" id="5578001at2759"/>
<organism evidence="2">
    <name type="scientific">Eremomyces bilateralis CBS 781.70</name>
    <dbReference type="NCBI Taxonomy" id="1392243"/>
    <lineage>
        <taxon>Eukaryota</taxon>
        <taxon>Fungi</taxon>
        <taxon>Dikarya</taxon>
        <taxon>Ascomycota</taxon>
        <taxon>Pezizomycotina</taxon>
        <taxon>Dothideomycetes</taxon>
        <taxon>Dothideomycetes incertae sedis</taxon>
        <taxon>Eremomycetales</taxon>
        <taxon>Eremomycetaceae</taxon>
        <taxon>Eremomyces</taxon>
    </lineage>
</organism>
<protein>
    <submittedName>
        <fullName evidence="2 4">Uncharacterized protein</fullName>
    </submittedName>
</protein>
<feature type="compositionally biased region" description="Basic and acidic residues" evidence="1">
    <location>
        <begin position="322"/>
        <end position="331"/>
    </location>
</feature>
<evidence type="ECO:0000313" key="3">
    <source>
        <dbReference type="Proteomes" id="UP000504638"/>
    </source>
</evidence>
<dbReference type="EMBL" id="ML975149">
    <property type="protein sequence ID" value="KAF1817605.1"/>
    <property type="molecule type" value="Genomic_DNA"/>
</dbReference>
<dbReference type="AlphaFoldDB" id="A0A6G1GHN1"/>
<gene>
    <name evidence="2 4" type="ORF">P152DRAFT_386634</name>
</gene>
<dbReference type="GeneID" id="54416412"/>
<feature type="compositionally biased region" description="Polar residues" evidence="1">
    <location>
        <begin position="257"/>
        <end position="267"/>
    </location>
</feature>
<dbReference type="RefSeq" id="XP_033539236.1">
    <property type="nucleotide sequence ID" value="XM_033675842.1"/>
</dbReference>
<evidence type="ECO:0000313" key="2">
    <source>
        <dbReference type="EMBL" id="KAF1817605.1"/>
    </source>
</evidence>
<reference evidence="4" key="2">
    <citation type="submission" date="2020-04" db="EMBL/GenBank/DDBJ databases">
        <authorList>
            <consortium name="NCBI Genome Project"/>
        </authorList>
    </citation>
    <scope>NUCLEOTIDE SEQUENCE</scope>
    <source>
        <strain evidence="4">CBS 781.70</strain>
    </source>
</reference>
<name>A0A6G1GHN1_9PEZI</name>
<sequence length="382" mass="41892">MAVSITSPNPQILLQPILACLPTAFASPRPPPALLPLVSPILRQKLQYLSDPSGSWLQLLCWDKEQSSSLKGIVEELDLEPHPTSGEIELPDIQGPEFQRLDKETLHTRFQLPDLQLAFIYLWCDEGGDNGSGWRLAELLPISTSSSSQNDAWSPTISSAEDRHEMAVKQLTTASNGGTHGESHVDAPSRPSSTADDDSYWAMYDQTPGRTPNRTPAKRSPAPTAVQPPTAEELEYFARYMSEVQPALDPEDPDEQQLGQHESTLNGDSLPWHGNGAEAASSSKDAVPAPETVEGANGDTAFQPRIESPQPRSSRSSSSARSVEKLEEEAARSNQTEVAVKQHISTDIKSLFRLAKASGMDRAEFERVVKTELEMLVMMERE</sequence>
<feature type="compositionally biased region" description="Low complexity" evidence="1">
    <location>
        <begin position="312"/>
        <end position="321"/>
    </location>
</feature>